<evidence type="ECO:0000313" key="2">
    <source>
        <dbReference type="EMBL" id="SNX86800.1"/>
    </source>
</evidence>
<feature type="region of interest" description="Disordered" evidence="1">
    <location>
        <begin position="1"/>
        <end position="61"/>
    </location>
</feature>
<keyword evidence="3" id="KW-1185">Reference proteome</keyword>
<gene>
    <name evidence="2" type="ORF">MEPE_05509</name>
</gene>
<proteinExistence type="predicted"/>
<name>A0AAJ4XQT3_9BASI</name>
<organism evidence="2 3">
    <name type="scientific">Melanopsichium pennsylvanicum</name>
    <dbReference type="NCBI Taxonomy" id="63383"/>
    <lineage>
        <taxon>Eukaryota</taxon>
        <taxon>Fungi</taxon>
        <taxon>Dikarya</taxon>
        <taxon>Basidiomycota</taxon>
        <taxon>Ustilaginomycotina</taxon>
        <taxon>Ustilaginomycetes</taxon>
        <taxon>Ustilaginales</taxon>
        <taxon>Ustilaginaceae</taxon>
        <taxon>Melanopsichium</taxon>
    </lineage>
</organism>
<evidence type="ECO:0000313" key="3">
    <source>
        <dbReference type="Proteomes" id="UP001294444"/>
    </source>
</evidence>
<evidence type="ECO:0000256" key="1">
    <source>
        <dbReference type="SAM" id="MobiDB-lite"/>
    </source>
</evidence>
<sequence length="92" mass="9875">MDKEEASARKKLKSRDDASPVTKESVESKMSDSRELSKVQTPFTYNPTPTDSHLSSQSPTSASCVNLTMMSSDESSGVSLLLGEEKVNCAGT</sequence>
<reference evidence="2" key="1">
    <citation type="submission" date="2023-10" db="EMBL/GenBank/DDBJ databases">
        <authorList>
            <person name="Guldener U."/>
        </authorList>
    </citation>
    <scope>NUCLEOTIDE SEQUENCE</scope>
    <source>
        <strain evidence="2">Mp4</strain>
    </source>
</reference>
<dbReference type="Proteomes" id="UP001294444">
    <property type="component" value="Unassembled WGS sequence"/>
</dbReference>
<dbReference type="EMBL" id="OAPG01000016">
    <property type="protein sequence ID" value="SNX86800.1"/>
    <property type="molecule type" value="Genomic_DNA"/>
</dbReference>
<dbReference type="AlphaFoldDB" id="A0AAJ4XQT3"/>
<feature type="compositionally biased region" description="Basic and acidic residues" evidence="1">
    <location>
        <begin position="1"/>
        <end position="37"/>
    </location>
</feature>
<comment type="caution">
    <text evidence="2">The sequence shown here is derived from an EMBL/GenBank/DDBJ whole genome shotgun (WGS) entry which is preliminary data.</text>
</comment>
<feature type="compositionally biased region" description="Polar residues" evidence="1">
    <location>
        <begin position="38"/>
        <end position="61"/>
    </location>
</feature>
<protein>
    <submittedName>
        <fullName evidence="2">Uncharacterized protein</fullName>
    </submittedName>
</protein>
<accession>A0AAJ4XQT3</accession>